<gene>
    <name evidence="2" type="ORF">S03H2_43558</name>
</gene>
<dbReference type="AlphaFoldDB" id="X1JNI6"/>
<reference evidence="2" key="1">
    <citation type="journal article" date="2014" name="Front. Microbiol.">
        <title>High frequency of phylogenetically diverse reductive dehalogenase-homologous genes in deep subseafloor sedimentary metagenomes.</title>
        <authorList>
            <person name="Kawai M."/>
            <person name="Futagami T."/>
            <person name="Toyoda A."/>
            <person name="Takaki Y."/>
            <person name="Nishi S."/>
            <person name="Hori S."/>
            <person name="Arai W."/>
            <person name="Tsubouchi T."/>
            <person name="Morono Y."/>
            <person name="Uchiyama I."/>
            <person name="Ito T."/>
            <person name="Fujiyama A."/>
            <person name="Inagaki F."/>
            <person name="Takami H."/>
        </authorList>
    </citation>
    <scope>NUCLEOTIDE SEQUENCE</scope>
    <source>
        <strain evidence="2">Expedition CK06-06</strain>
    </source>
</reference>
<feature type="domain" description="GHMP kinase C-terminal" evidence="1">
    <location>
        <begin position="6"/>
        <end position="57"/>
    </location>
</feature>
<protein>
    <recommendedName>
        <fullName evidence="1">GHMP kinase C-terminal domain-containing protein</fullName>
    </recommendedName>
</protein>
<dbReference type="EMBL" id="BARU01027182">
    <property type="protein sequence ID" value="GAH71358.1"/>
    <property type="molecule type" value="Genomic_DNA"/>
</dbReference>
<organism evidence="2">
    <name type="scientific">marine sediment metagenome</name>
    <dbReference type="NCBI Taxonomy" id="412755"/>
    <lineage>
        <taxon>unclassified sequences</taxon>
        <taxon>metagenomes</taxon>
        <taxon>ecological metagenomes</taxon>
    </lineage>
</organism>
<dbReference type="SUPFAM" id="SSF55060">
    <property type="entry name" value="GHMP Kinase, C-terminal domain"/>
    <property type="match status" value="1"/>
</dbReference>
<dbReference type="Gene3D" id="3.30.70.890">
    <property type="entry name" value="GHMP kinase, C-terminal domain"/>
    <property type="match status" value="1"/>
</dbReference>
<comment type="caution">
    <text evidence="2">The sequence shown here is derived from an EMBL/GenBank/DDBJ whole genome shotgun (WGS) entry which is preliminary data.</text>
</comment>
<dbReference type="Pfam" id="PF08544">
    <property type="entry name" value="GHMP_kinases_C"/>
    <property type="match status" value="1"/>
</dbReference>
<evidence type="ECO:0000259" key="1">
    <source>
        <dbReference type="Pfam" id="PF08544"/>
    </source>
</evidence>
<name>X1JNI6_9ZZZZ</name>
<dbReference type="InterPro" id="IPR036554">
    <property type="entry name" value="GHMP_kinase_C_sf"/>
</dbReference>
<proteinExistence type="predicted"/>
<accession>X1JNI6</accession>
<sequence length="80" mass="8701">MKKQMESSITNPTIEAIYEAGKKAGAVGGKITGAGGGGFILFSCPVEKQAQVRKALKNLRELPFQFDRNGSQVIFNRNTR</sequence>
<evidence type="ECO:0000313" key="2">
    <source>
        <dbReference type="EMBL" id="GAH71358.1"/>
    </source>
</evidence>
<dbReference type="InterPro" id="IPR013750">
    <property type="entry name" value="GHMP_kinase_C_dom"/>
</dbReference>